<name>A0A545UK33_9GAMM</name>
<keyword evidence="8" id="KW-1185">Reference proteome</keyword>
<evidence type="ECO:0000256" key="5">
    <source>
        <dbReference type="SAM" id="Phobius"/>
    </source>
</evidence>
<keyword evidence="5" id="KW-1133">Transmembrane helix</keyword>
<dbReference type="Gene3D" id="2.160.20.10">
    <property type="entry name" value="Single-stranded right-handed beta-helix, Pectin lyase-like"/>
    <property type="match status" value="1"/>
</dbReference>
<reference evidence="7 8" key="1">
    <citation type="submission" date="2019-07" db="EMBL/GenBank/DDBJ databases">
        <title>Draft genome for Aliikangiella sp. M105.</title>
        <authorList>
            <person name="Wang G."/>
        </authorList>
    </citation>
    <scope>NUCLEOTIDE SEQUENCE [LARGE SCALE GENOMIC DNA]</scope>
    <source>
        <strain evidence="7 8">M105</strain>
    </source>
</reference>
<feature type="region of interest" description="Disordered" evidence="4">
    <location>
        <begin position="899"/>
        <end position="922"/>
    </location>
</feature>
<dbReference type="Proteomes" id="UP000315439">
    <property type="component" value="Unassembled WGS sequence"/>
</dbReference>
<dbReference type="InterPro" id="IPR012334">
    <property type="entry name" value="Pectin_lyas_fold"/>
</dbReference>
<dbReference type="SUPFAM" id="SSF141072">
    <property type="entry name" value="CalX-like"/>
    <property type="match status" value="2"/>
</dbReference>
<dbReference type="Gene3D" id="2.60.40.10">
    <property type="entry name" value="Immunoglobulins"/>
    <property type="match status" value="1"/>
</dbReference>
<evidence type="ECO:0000259" key="6">
    <source>
        <dbReference type="SMART" id="SM00237"/>
    </source>
</evidence>
<dbReference type="Pfam" id="PF08309">
    <property type="entry name" value="LVIVD"/>
    <property type="match status" value="2"/>
</dbReference>
<dbReference type="Pfam" id="PF22352">
    <property type="entry name" value="K319L-like_PKD"/>
    <property type="match status" value="1"/>
</dbReference>
<keyword evidence="3" id="KW-0106">Calcium</keyword>
<dbReference type="GO" id="GO:0005576">
    <property type="term" value="C:extracellular region"/>
    <property type="evidence" value="ECO:0007669"/>
    <property type="project" value="TreeGrafter"/>
</dbReference>
<keyword evidence="2" id="KW-0677">Repeat</keyword>
<gene>
    <name evidence="7" type="ORF">FLL46_02815</name>
</gene>
<dbReference type="Pfam" id="PF03160">
    <property type="entry name" value="Calx-beta"/>
    <property type="match status" value="2"/>
</dbReference>
<evidence type="ECO:0000256" key="4">
    <source>
        <dbReference type="SAM" id="MobiDB-lite"/>
    </source>
</evidence>
<feature type="domain" description="Calx-beta" evidence="6">
    <location>
        <begin position="696"/>
        <end position="795"/>
    </location>
</feature>
<dbReference type="InterPro" id="IPR013783">
    <property type="entry name" value="Ig-like_fold"/>
</dbReference>
<dbReference type="GO" id="GO:0007154">
    <property type="term" value="P:cell communication"/>
    <property type="evidence" value="ECO:0007669"/>
    <property type="project" value="InterPro"/>
</dbReference>
<dbReference type="PANTHER" id="PTHR38787:SF3">
    <property type="entry name" value="REGULATORY P DOMAIN-CONTAINING PROTEIN"/>
    <property type="match status" value="1"/>
</dbReference>
<dbReference type="InterPro" id="IPR011050">
    <property type="entry name" value="Pectin_lyase_fold/virulence"/>
</dbReference>
<proteinExistence type="predicted"/>
<dbReference type="AlphaFoldDB" id="A0A545UK33"/>
<dbReference type="SUPFAM" id="SSF51126">
    <property type="entry name" value="Pectin lyase-like"/>
    <property type="match status" value="1"/>
</dbReference>
<feature type="transmembrane region" description="Helical" evidence="5">
    <location>
        <begin position="36"/>
        <end position="55"/>
    </location>
</feature>
<dbReference type="EMBL" id="VIKS01000001">
    <property type="protein sequence ID" value="TQV89827.1"/>
    <property type="molecule type" value="Genomic_DNA"/>
</dbReference>
<dbReference type="RefSeq" id="WP_142891891.1">
    <property type="nucleotide sequence ID" value="NZ_ML660160.1"/>
</dbReference>
<dbReference type="GO" id="GO:0016020">
    <property type="term" value="C:membrane"/>
    <property type="evidence" value="ECO:0007669"/>
    <property type="project" value="InterPro"/>
</dbReference>
<dbReference type="InterPro" id="IPR027589">
    <property type="entry name" value="Choice_anch_B"/>
</dbReference>
<evidence type="ECO:0000313" key="7">
    <source>
        <dbReference type="EMBL" id="TQV89827.1"/>
    </source>
</evidence>
<dbReference type="PANTHER" id="PTHR38787">
    <property type="entry name" value="REGULATORY P DOMAIN-CONTAINING PROTEIN"/>
    <property type="match status" value="1"/>
</dbReference>
<dbReference type="InterPro" id="IPR003644">
    <property type="entry name" value="Calx_beta"/>
</dbReference>
<dbReference type="SMART" id="SM00237">
    <property type="entry name" value="Calx_beta"/>
    <property type="match status" value="2"/>
</dbReference>
<comment type="caution">
    <text evidence="7">The sequence shown here is derived from an EMBL/GenBank/DDBJ whole genome shotgun (WGS) entry which is preliminary data.</text>
</comment>
<accession>A0A545UK33</accession>
<organism evidence="7 8">
    <name type="scientific">Aliikangiella coralliicola</name>
    <dbReference type="NCBI Taxonomy" id="2592383"/>
    <lineage>
        <taxon>Bacteria</taxon>
        <taxon>Pseudomonadati</taxon>
        <taxon>Pseudomonadota</taxon>
        <taxon>Gammaproteobacteria</taxon>
        <taxon>Oceanospirillales</taxon>
        <taxon>Pleioneaceae</taxon>
        <taxon>Aliikangiella</taxon>
    </lineage>
</organism>
<dbReference type="InterPro" id="IPR013211">
    <property type="entry name" value="LVIVD"/>
</dbReference>
<dbReference type="Gene3D" id="2.60.40.2030">
    <property type="match status" value="2"/>
</dbReference>
<keyword evidence="5" id="KW-0472">Membrane</keyword>
<dbReference type="OrthoDB" id="9815940at2"/>
<dbReference type="NCBIfam" id="TIGR04312">
    <property type="entry name" value="choice_anch_B"/>
    <property type="match status" value="1"/>
</dbReference>
<sequence length="946" mass="101535">MRDLISDWQLKLVSGQGKKSGSIKLHGKTGVNMQRVTVWCTGLIIAFFLIGQALAHSEHGKARYVSNTGKDSGYCENALRPCKTISYAVQRANKGDKVLVAGGSYQVTSAEELFYLKSEIVPIFAGFNRFDHFQSQSPDLNQTFLLGVPAEMAPALREKGFKIINDGKSQQTSEALTQKMTAFYELDKSQADVACVNGSAGNFPCQNVDLVSHFPLSSFSSNPNSGNDIWGHVDLNTGKEYAIMGVQNGAAVIDLSNPESPVEVGTVSGSSATWRDIKVYQYFDETNRLWRAYAYVTVDGAQDGVTIIDLNNLPNSISLVERNNSVGNAHNVYISNVDHSLNIKLEDAEPLLQLVGASNFSGSFHSYALDNPTTIQVKSNQSSFNGYTHDGASVLINDSRMNSDCFNATQNCTVFVDFNEKEMVLWDITNPTDTRKLSEIGYNDVPLANQYIHSGWVTEDKRFILLHDEFDENRGGLNSTVRIFQIDNLRSPVKVGQWTGPTRAIDHNGFVRGNRYYMSNYERGMTILDITDPANPTEIGYFDTFPSSDNASFNGAWGVYPYLPSGLILASDINSGLYVLRDKTQSTTQGSLGFTAAQIEVDQGTDAVINVSRQNNNASSTSVSVKYEILSGSATKASDFTTTSGTLEWNGNESGNKSFNVTIASDPSGSEPSETFYIRLYDPTSGVSLSTTSYLTVKVNGVSNSGAVEFEETAINAAENSGTVTVNVNRVGGAEGAASVEYQLQNGTAMSGQDFETTSGTLNWQDGESTPKSFTVNIINDTDEESSESFTVSLSTVAGASLGAKSSLTVTIADDDSNTAPAVSTGEDFQANTGQTVQLTSTVTDAEGDALTYQWTQTSGTNVAISSADQAQASFVAPSAAATLEFMLTATDSKGAQSSDSVQVSVIAPPPPPTPPASSSGGGSFGGLTLIAVTMLLVRRKRLFAK</sequence>
<feature type="domain" description="Calx-beta" evidence="6">
    <location>
        <begin position="579"/>
        <end position="681"/>
    </location>
</feature>
<dbReference type="InterPro" id="IPR038081">
    <property type="entry name" value="CalX-like_sf"/>
</dbReference>
<dbReference type="SUPFAM" id="SSF49299">
    <property type="entry name" value="PKD domain"/>
    <property type="match status" value="1"/>
</dbReference>
<keyword evidence="5" id="KW-0812">Transmembrane</keyword>
<evidence type="ECO:0000313" key="8">
    <source>
        <dbReference type="Proteomes" id="UP000315439"/>
    </source>
</evidence>
<protein>
    <submittedName>
        <fullName evidence="7">Choice-of-anchor B family protein</fullName>
    </submittedName>
</protein>
<keyword evidence="1" id="KW-0732">Signal</keyword>
<dbReference type="InterPro" id="IPR035986">
    <property type="entry name" value="PKD_dom_sf"/>
</dbReference>
<evidence type="ECO:0000256" key="1">
    <source>
        <dbReference type="ARBA" id="ARBA00022729"/>
    </source>
</evidence>
<evidence type="ECO:0000256" key="2">
    <source>
        <dbReference type="ARBA" id="ARBA00022737"/>
    </source>
</evidence>
<evidence type="ECO:0000256" key="3">
    <source>
        <dbReference type="ARBA" id="ARBA00022837"/>
    </source>
</evidence>